<comment type="caution">
    <text evidence="4">The sequence shown here is derived from an EMBL/GenBank/DDBJ whole genome shotgun (WGS) entry which is preliminary data.</text>
</comment>
<evidence type="ECO:0000313" key="5">
    <source>
        <dbReference type="Proteomes" id="UP000309340"/>
    </source>
</evidence>
<reference evidence="4 5" key="1">
    <citation type="submission" date="2017-03" db="EMBL/GenBank/DDBJ databases">
        <title>Genomes of endolithic fungi from Antarctica.</title>
        <authorList>
            <person name="Coleine C."/>
            <person name="Masonjones S."/>
            <person name="Stajich J.E."/>
        </authorList>
    </citation>
    <scope>NUCLEOTIDE SEQUENCE [LARGE SCALE GENOMIC DNA]</scope>
    <source>
        <strain evidence="4 5">CCFEE 5184</strain>
    </source>
</reference>
<dbReference type="InterPro" id="IPR024079">
    <property type="entry name" value="MetalloPept_cat_dom_sf"/>
</dbReference>
<dbReference type="GO" id="GO:0006508">
    <property type="term" value="P:proteolysis"/>
    <property type="evidence" value="ECO:0007669"/>
    <property type="project" value="UniProtKB-KW"/>
</dbReference>
<proteinExistence type="predicted"/>
<dbReference type="SUPFAM" id="SSF55486">
    <property type="entry name" value="Metalloproteases ('zincins'), catalytic domain"/>
    <property type="match status" value="2"/>
</dbReference>
<dbReference type="PRINTS" id="PR00480">
    <property type="entry name" value="ASTACIN"/>
</dbReference>
<dbReference type="STRING" id="329884.A0A4U0XSR4"/>
<evidence type="ECO:0000313" key="4">
    <source>
        <dbReference type="EMBL" id="TKA78433.1"/>
    </source>
</evidence>
<dbReference type="InterPro" id="IPR006026">
    <property type="entry name" value="Peptidase_Metallo"/>
</dbReference>
<dbReference type="AlphaFoldDB" id="A0A4U0XSR4"/>
<evidence type="ECO:0000256" key="1">
    <source>
        <dbReference type="RuleBase" id="RU361183"/>
    </source>
</evidence>
<feature type="transmembrane region" description="Helical" evidence="2">
    <location>
        <begin position="251"/>
        <end position="273"/>
    </location>
</feature>
<dbReference type="EMBL" id="NAJQ01000113">
    <property type="protein sequence ID" value="TKA78433.1"/>
    <property type="molecule type" value="Genomic_DNA"/>
</dbReference>
<sequence>MPPLPDDVIFAHIDIGTFLKLRLLNRHLHNLINYHAHGLTESVARSTFPGQTRILMHLPHKEAADHSECLRWLKDLRCQQLAAILLERHEYLQRQLTQHVFGFPYWDVRFAHPGQQDRADNEACELWVLSYTLKLGPEPFWRAWWASDPCPGHEGQFITTEVEAAWDERDEHTLEYERQKVSVFDHQIRSPEAVKRLLDFPHLWEIQSLREMMTQGEPPPPRASEGVHFEQNLEARMIDPSLLQYPASLNMLFAIITALLGLILLPSITAYPLGNTTRSLLLRWYGVPYARIGDYGAWPVTVHDPALGNQQPLRYCYSDMASADSLAPLLSAAITKWNSAIEVSALAFILDPGCKGNKACLCDSFPQPSEALYVFDRGQSATRSSHSTIGYEYTSQEAGGHNLNVFDFDPKNSEDWASSVLEIAHELGHVLGLAHEHQRPDRDNSVIFTCGNLSGYELAEADVEVVLDNTPAPIPECRVPGAFKSTAQCMDDVVCQNEEYADLHFPQVIDWLKGSASSDYGDFTTSQYWDSLSIMNYGSYGGAADVTQPFPAGAVLVGRGTGAGEANYQIYQGGDIDPVEAGPSPGDVSRVKRLHNKQVI</sequence>
<dbReference type="SMART" id="SM00235">
    <property type="entry name" value="ZnMc"/>
    <property type="match status" value="1"/>
</dbReference>
<gene>
    <name evidence="4" type="ORF">B0A55_03064</name>
</gene>
<evidence type="ECO:0000256" key="2">
    <source>
        <dbReference type="SAM" id="Phobius"/>
    </source>
</evidence>
<keyword evidence="1" id="KW-0862">Zinc</keyword>
<dbReference type="InterPro" id="IPR001506">
    <property type="entry name" value="Peptidase_M12A"/>
</dbReference>
<protein>
    <recommendedName>
        <fullName evidence="1">Metalloendopeptidase</fullName>
        <ecNumber evidence="1">3.4.24.-</ecNumber>
    </recommendedName>
</protein>
<dbReference type="GO" id="GO:0008270">
    <property type="term" value="F:zinc ion binding"/>
    <property type="evidence" value="ECO:0007669"/>
    <property type="project" value="InterPro"/>
</dbReference>
<dbReference type="Proteomes" id="UP000309340">
    <property type="component" value="Unassembled WGS sequence"/>
</dbReference>
<feature type="domain" description="Peptidase metallopeptidase" evidence="3">
    <location>
        <begin position="294"/>
        <end position="472"/>
    </location>
</feature>
<keyword evidence="2" id="KW-0472">Membrane</keyword>
<keyword evidence="5" id="KW-1185">Reference proteome</keyword>
<keyword evidence="1" id="KW-0482">Metalloprotease</keyword>
<keyword evidence="1" id="KW-0479">Metal-binding</keyword>
<keyword evidence="1" id="KW-0645">Protease</keyword>
<name>A0A4U0XSR4_9PEZI</name>
<dbReference type="EC" id="3.4.24.-" evidence="1"/>
<dbReference type="GO" id="GO:0004222">
    <property type="term" value="F:metalloendopeptidase activity"/>
    <property type="evidence" value="ECO:0007669"/>
    <property type="project" value="UniProtKB-UniRule"/>
</dbReference>
<dbReference type="OrthoDB" id="291007at2759"/>
<dbReference type="Pfam" id="PF01400">
    <property type="entry name" value="Astacin"/>
    <property type="match status" value="1"/>
</dbReference>
<keyword evidence="2" id="KW-0812">Transmembrane</keyword>
<evidence type="ECO:0000259" key="3">
    <source>
        <dbReference type="SMART" id="SM00235"/>
    </source>
</evidence>
<comment type="cofactor">
    <cofactor evidence="1">
        <name>Zn(2+)</name>
        <dbReference type="ChEBI" id="CHEBI:29105"/>
    </cofactor>
    <text evidence="1">Binds 1 zinc ion per subunit.</text>
</comment>
<accession>A0A4U0XSR4</accession>
<dbReference type="Gene3D" id="3.40.390.10">
    <property type="entry name" value="Collagenase (Catalytic Domain)"/>
    <property type="match status" value="1"/>
</dbReference>
<keyword evidence="2" id="KW-1133">Transmembrane helix</keyword>
<keyword evidence="1" id="KW-0378">Hydrolase</keyword>
<organism evidence="4 5">
    <name type="scientific">Friedmanniomyces simplex</name>
    <dbReference type="NCBI Taxonomy" id="329884"/>
    <lineage>
        <taxon>Eukaryota</taxon>
        <taxon>Fungi</taxon>
        <taxon>Dikarya</taxon>
        <taxon>Ascomycota</taxon>
        <taxon>Pezizomycotina</taxon>
        <taxon>Dothideomycetes</taxon>
        <taxon>Dothideomycetidae</taxon>
        <taxon>Mycosphaerellales</taxon>
        <taxon>Teratosphaeriaceae</taxon>
        <taxon>Friedmanniomyces</taxon>
    </lineage>
</organism>